<dbReference type="InterPro" id="IPR001839">
    <property type="entry name" value="TGF-b_C"/>
</dbReference>
<dbReference type="PROSITE" id="PS00250">
    <property type="entry name" value="TGF_BETA_1"/>
    <property type="match status" value="1"/>
</dbReference>
<dbReference type="Gene3D" id="2.60.120.970">
    <property type="match status" value="1"/>
</dbReference>
<comment type="similarity">
    <text evidence="2 6">Belongs to the TGF-beta family.</text>
</comment>
<feature type="signal peptide" evidence="7">
    <location>
        <begin position="1"/>
        <end position="24"/>
    </location>
</feature>
<dbReference type="InterPro" id="IPR015615">
    <property type="entry name" value="TGF-beta-rel"/>
</dbReference>
<evidence type="ECO:0000256" key="5">
    <source>
        <dbReference type="ARBA" id="ARBA00023157"/>
    </source>
</evidence>
<dbReference type="GO" id="GO:0005615">
    <property type="term" value="C:extracellular space"/>
    <property type="evidence" value="ECO:0007669"/>
    <property type="project" value="TreeGrafter"/>
</dbReference>
<evidence type="ECO:0000256" key="6">
    <source>
        <dbReference type="RuleBase" id="RU000354"/>
    </source>
</evidence>
<keyword evidence="3" id="KW-0964">Secreted</keyword>
<proteinExistence type="evidence at transcript level"/>
<dbReference type="AlphaFoldDB" id="A0A077SN32"/>
<comment type="subcellular location">
    <subcellularLocation>
        <location evidence="1">Secreted</location>
    </subcellularLocation>
</comment>
<feature type="non-terminal residue" evidence="9">
    <location>
        <position position="1"/>
    </location>
</feature>
<dbReference type="GO" id="GO:0042127">
    <property type="term" value="P:regulation of cell population proliferation"/>
    <property type="evidence" value="ECO:0007669"/>
    <property type="project" value="TreeGrafter"/>
</dbReference>
<dbReference type="InterPro" id="IPR001111">
    <property type="entry name" value="TGF-b_propeptide"/>
</dbReference>
<dbReference type="InterPro" id="IPR029034">
    <property type="entry name" value="Cystine-knot_cytokine"/>
</dbReference>
<keyword evidence="5" id="KW-1015">Disulfide bond</keyword>
<dbReference type="Gene3D" id="2.10.90.10">
    <property type="entry name" value="Cystine-knot cytokines"/>
    <property type="match status" value="1"/>
</dbReference>
<evidence type="ECO:0000313" key="9">
    <source>
        <dbReference type="EMBL" id="CDO67935.1"/>
    </source>
</evidence>
<keyword evidence="7" id="KW-0732">Signal</keyword>
<feature type="chain" id="PRO_5001724119" evidence="7">
    <location>
        <begin position="25"/>
        <end position="410"/>
    </location>
</feature>
<organism evidence="9">
    <name type="scientific">Sycon ciliatum</name>
    <dbReference type="NCBI Taxonomy" id="27933"/>
    <lineage>
        <taxon>Eukaryota</taxon>
        <taxon>Metazoa</taxon>
        <taxon>Porifera</taxon>
        <taxon>Calcarea</taxon>
        <taxon>Calcaronea</taxon>
        <taxon>Leucosolenida</taxon>
        <taxon>Sycettidae</taxon>
        <taxon>Sycon</taxon>
    </lineage>
</organism>
<dbReference type="SMART" id="SM00204">
    <property type="entry name" value="TGFB"/>
    <property type="match status" value="1"/>
</dbReference>
<accession>A0A077SN32</accession>
<dbReference type="GO" id="GO:0005125">
    <property type="term" value="F:cytokine activity"/>
    <property type="evidence" value="ECO:0007669"/>
    <property type="project" value="TreeGrafter"/>
</dbReference>
<dbReference type="PANTHER" id="PTHR11848:SF33">
    <property type="entry name" value="TGF-BETA FAMILY PROFILE DOMAIN-CONTAINING PROTEIN"/>
    <property type="match status" value="1"/>
</dbReference>
<gene>
    <name evidence="9" type="primary">TgfBP</name>
</gene>
<sequence>MSAKGVVCVVLALGCALMPPGVRSSSSCHLDEATAIARRTEAIEVQILSKLGITELPQANFSDDHPALETSILRTYHAAVKSVNRRKRRSALDWEDESQDANHDHYYSKTNKVLEIRGEIVHAEHSYVAILADHRRIKAELGGNLSDIYQGELNFAFVPSHSQDKDAATGPHHVRIELLQVVAGPKGTRRMFVDGVDIDLATRDDVVFDVKRVVRQWLAEPCPNNTCRLELHIHSIHREEDSAIERFINGIMPFLPAENGTLQRQLADAYIHTMSHTSAPDSRRLRRRSKRQTLDGEYCRKIRGRNPENCCVKDLELNFRRDLGWDWVREPEKFRPNHCSGACPYRWSSGSAYSSVISMYNNLNPHASAKPCCVADRLGSVILLFTTGSNAKDARVETLNMMTVQTCKCS</sequence>
<dbReference type="PROSITE" id="PS51257">
    <property type="entry name" value="PROKAR_LIPOPROTEIN"/>
    <property type="match status" value="1"/>
</dbReference>
<dbReference type="SUPFAM" id="SSF57501">
    <property type="entry name" value="Cystine-knot cytokines"/>
    <property type="match status" value="1"/>
</dbReference>
<protein>
    <submittedName>
        <fullName evidence="9">Transforming growth factor beta P SciTgfBP</fullName>
    </submittedName>
</protein>
<dbReference type="PANTHER" id="PTHR11848">
    <property type="entry name" value="TGF-BETA FAMILY"/>
    <property type="match status" value="1"/>
</dbReference>
<dbReference type="InterPro" id="IPR017948">
    <property type="entry name" value="TGFb_CS"/>
</dbReference>
<evidence type="ECO:0000256" key="4">
    <source>
        <dbReference type="ARBA" id="ARBA00023030"/>
    </source>
</evidence>
<reference evidence="9" key="1">
    <citation type="journal article" date="2014" name="Nat. Commun.">
        <title>Developmental gene expression provides clues to relationships between sponge and eumetazoan body plans.</title>
        <authorList>
            <person name="Leininger S."/>
            <person name="Adamski M."/>
            <person name="Bergum B."/>
            <person name="Guder C."/>
            <person name="Liu J."/>
            <person name="Laplante M."/>
            <person name="Brate J."/>
            <person name="Hoffmann F."/>
            <person name="Fortunato S."/>
            <person name="Jordal S."/>
            <person name="Rapp H.T."/>
            <person name="Adamska M."/>
        </authorList>
    </citation>
    <scope>NUCLEOTIDE SEQUENCE</scope>
</reference>
<dbReference type="EMBL" id="HG973396">
    <property type="protein sequence ID" value="CDO67935.1"/>
    <property type="molecule type" value="mRNA"/>
</dbReference>
<dbReference type="CDD" id="cd13753">
    <property type="entry name" value="TGF_beta_TGFbeta1_2_3"/>
    <property type="match status" value="1"/>
</dbReference>
<evidence type="ECO:0000256" key="7">
    <source>
        <dbReference type="SAM" id="SignalP"/>
    </source>
</evidence>
<name>A0A077SN32_9METZ</name>
<dbReference type="Pfam" id="PF00019">
    <property type="entry name" value="TGF_beta"/>
    <property type="match status" value="1"/>
</dbReference>
<evidence type="ECO:0000256" key="2">
    <source>
        <dbReference type="ARBA" id="ARBA00006656"/>
    </source>
</evidence>
<evidence type="ECO:0000259" key="8">
    <source>
        <dbReference type="PROSITE" id="PS51362"/>
    </source>
</evidence>
<feature type="domain" description="TGF-beta family profile" evidence="8">
    <location>
        <begin position="288"/>
        <end position="410"/>
    </location>
</feature>
<dbReference type="Pfam" id="PF00688">
    <property type="entry name" value="TGFb_propeptide"/>
    <property type="match status" value="1"/>
</dbReference>
<evidence type="ECO:0000256" key="1">
    <source>
        <dbReference type="ARBA" id="ARBA00004613"/>
    </source>
</evidence>
<dbReference type="GO" id="GO:0008083">
    <property type="term" value="F:growth factor activity"/>
    <property type="evidence" value="ECO:0007669"/>
    <property type="project" value="UniProtKB-KW"/>
</dbReference>
<keyword evidence="4 6" id="KW-0339">Growth factor</keyword>
<evidence type="ECO:0000256" key="3">
    <source>
        <dbReference type="ARBA" id="ARBA00022525"/>
    </source>
</evidence>
<dbReference type="PROSITE" id="PS51362">
    <property type="entry name" value="TGF_BETA_2"/>
    <property type="match status" value="1"/>
</dbReference>